<name>A0A811KVG3_9BILA</name>
<dbReference type="GO" id="GO:0043235">
    <property type="term" value="C:receptor complex"/>
    <property type="evidence" value="ECO:0007669"/>
    <property type="project" value="TreeGrafter"/>
</dbReference>
<sequence length="318" mass="35945">MLAPKYQKLSPSSARRAQPFEINPYDLSVEIEHVLGKDDAAVIYRGTLKSLNNATKKSGYSQVAIKISHPPITPRSRRVFVNEIEALKTLNPNSHIMTMIGYMNTETDLMIVSELCQFGTLGALVHAHPCHYARHELCPTPSCFNTEELLSFFWQIADGLSFMSSNGIVHRDIVSENIFITDNLVAKVGGFKRCMIKTRAGDAEQQLPFYNQSIESLVEGEYSEKSDVWQFGNLLFEVFSGGYLPYYDLSKAQMLKMFDVNERPQPEDTCPEVVSNLIDHCWKTDSDRRPSFSQLKSLIATTFIRSRSPRNSSLSRSP</sequence>
<dbReference type="PRINTS" id="PR00109">
    <property type="entry name" value="TYRKINASE"/>
</dbReference>
<dbReference type="EMBL" id="CAJFCW020000004">
    <property type="protein sequence ID" value="CAG9112653.1"/>
    <property type="molecule type" value="Genomic_DNA"/>
</dbReference>
<dbReference type="EMBL" id="CAJFDH010000004">
    <property type="protein sequence ID" value="CAD5219562.1"/>
    <property type="molecule type" value="Genomic_DNA"/>
</dbReference>
<protein>
    <recommendedName>
        <fullName evidence="1">Protein kinase domain-containing protein</fullName>
    </recommendedName>
</protein>
<evidence type="ECO:0000313" key="3">
    <source>
        <dbReference type="Proteomes" id="UP000614601"/>
    </source>
</evidence>
<proteinExistence type="predicted"/>
<dbReference type="InterPro" id="IPR000719">
    <property type="entry name" value="Prot_kinase_dom"/>
</dbReference>
<comment type="caution">
    <text evidence="2">The sequence shown here is derived from an EMBL/GenBank/DDBJ whole genome shotgun (WGS) entry which is preliminary data.</text>
</comment>
<dbReference type="Pfam" id="PF07714">
    <property type="entry name" value="PK_Tyr_Ser-Thr"/>
    <property type="match status" value="1"/>
</dbReference>
<keyword evidence="3" id="KW-1185">Reference proteome</keyword>
<dbReference type="GO" id="GO:0004714">
    <property type="term" value="F:transmembrane receptor protein tyrosine kinase activity"/>
    <property type="evidence" value="ECO:0007669"/>
    <property type="project" value="TreeGrafter"/>
</dbReference>
<evidence type="ECO:0000313" key="2">
    <source>
        <dbReference type="EMBL" id="CAD5219562.1"/>
    </source>
</evidence>
<accession>A0A811KVG3</accession>
<dbReference type="PANTHER" id="PTHR24416">
    <property type="entry name" value="TYROSINE-PROTEIN KINASE RECEPTOR"/>
    <property type="match status" value="1"/>
</dbReference>
<dbReference type="OrthoDB" id="535945at2759"/>
<gene>
    <name evidence="2" type="ORF">BOKJ2_LOCUS8506</name>
</gene>
<dbReference type="PROSITE" id="PS50011">
    <property type="entry name" value="PROTEIN_KINASE_DOM"/>
    <property type="match status" value="1"/>
</dbReference>
<organism evidence="2 3">
    <name type="scientific">Bursaphelenchus okinawaensis</name>
    <dbReference type="NCBI Taxonomy" id="465554"/>
    <lineage>
        <taxon>Eukaryota</taxon>
        <taxon>Metazoa</taxon>
        <taxon>Ecdysozoa</taxon>
        <taxon>Nematoda</taxon>
        <taxon>Chromadorea</taxon>
        <taxon>Rhabditida</taxon>
        <taxon>Tylenchina</taxon>
        <taxon>Tylenchomorpha</taxon>
        <taxon>Aphelenchoidea</taxon>
        <taxon>Aphelenchoididae</taxon>
        <taxon>Bursaphelenchus</taxon>
    </lineage>
</organism>
<feature type="domain" description="Protein kinase" evidence="1">
    <location>
        <begin position="29"/>
        <end position="304"/>
    </location>
</feature>
<dbReference type="Proteomes" id="UP000783686">
    <property type="component" value="Unassembled WGS sequence"/>
</dbReference>
<dbReference type="GO" id="GO:0005524">
    <property type="term" value="F:ATP binding"/>
    <property type="evidence" value="ECO:0007669"/>
    <property type="project" value="InterPro"/>
</dbReference>
<dbReference type="AlphaFoldDB" id="A0A811KVG3"/>
<dbReference type="InterPro" id="IPR011009">
    <property type="entry name" value="Kinase-like_dom_sf"/>
</dbReference>
<dbReference type="Gene3D" id="1.10.510.10">
    <property type="entry name" value="Transferase(Phosphotransferase) domain 1"/>
    <property type="match status" value="1"/>
</dbReference>
<dbReference type="GO" id="GO:0007169">
    <property type="term" value="P:cell surface receptor protein tyrosine kinase signaling pathway"/>
    <property type="evidence" value="ECO:0007669"/>
    <property type="project" value="TreeGrafter"/>
</dbReference>
<dbReference type="InterPro" id="IPR001245">
    <property type="entry name" value="Ser-Thr/Tyr_kinase_cat_dom"/>
</dbReference>
<dbReference type="GO" id="GO:0005886">
    <property type="term" value="C:plasma membrane"/>
    <property type="evidence" value="ECO:0007669"/>
    <property type="project" value="TreeGrafter"/>
</dbReference>
<dbReference type="InterPro" id="IPR050122">
    <property type="entry name" value="RTK"/>
</dbReference>
<dbReference type="Proteomes" id="UP000614601">
    <property type="component" value="Unassembled WGS sequence"/>
</dbReference>
<dbReference type="PANTHER" id="PTHR24416:SF600">
    <property type="entry name" value="PDGF- AND VEGF-RECEPTOR RELATED, ISOFORM J"/>
    <property type="match status" value="1"/>
</dbReference>
<reference evidence="2" key="1">
    <citation type="submission" date="2020-09" db="EMBL/GenBank/DDBJ databases">
        <authorList>
            <person name="Kikuchi T."/>
        </authorList>
    </citation>
    <scope>NUCLEOTIDE SEQUENCE</scope>
    <source>
        <strain evidence="2">SH1</strain>
    </source>
</reference>
<evidence type="ECO:0000259" key="1">
    <source>
        <dbReference type="PROSITE" id="PS50011"/>
    </source>
</evidence>
<dbReference type="SUPFAM" id="SSF56112">
    <property type="entry name" value="Protein kinase-like (PK-like)"/>
    <property type="match status" value="1"/>
</dbReference>